<comment type="caution">
    <text evidence="1">The sequence shown here is derived from an EMBL/GenBank/DDBJ whole genome shotgun (WGS) entry which is preliminary data.</text>
</comment>
<evidence type="ECO:0008006" key="3">
    <source>
        <dbReference type="Google" id="ProtNLM"/>
    </source>
</evidence>
<proteinExistence type="predicted"/>
<evidence type="ECO:0000313" key="1">
    <source>
        <dbReference type="EMBL" id="GAA4046155.1"/>
    </source>
</evidence>
<dbReference type="Pfam" id="PF22252">
    <property type="entry name" value="PNGase_F-II_N"/>
    <property type="match status" value="1"/>
</dbReference>
<evidence type="ECO:0000313" key="2">
    <source>
        <dbReference type="Proteomes" id="UP001500426"/>
    </source>
</evidence>
<accession>A0ABP7UKM5</accession>
<sequence>MKKIVVLVLLFSFFGFSQEKMEFVYKVTSSESMYDPTDENSKLIKEYLLKMDQQLEDLTYSLRIKGKESLWFLHDKMSFSEAHMGKALGGDSNYFFDGLTNNYIEQKIFLDNYFIVNKKQKDFKWELSNETKEILGYTCYKAVSKEVKIIKGKDKTFYTIAWYAPELKYQVGPQDFGGLDGLILELTDKKRKYYCTEILSPEKMPMFILEKPTKGKVVTEEEFLIEMNRLAEERGFPTTKY</sequence>
<dbReference type="InterPro" id="IPR005901">
    <property type="entry name" value="GLPGLI"/>
</dbReference>
<name>A0ABP7UKM5_9FLAO</name>
<gene>
    <name evidence="1" type="ORF">GCM10022388_09410</name>
</gene>
<organism evidence="1 2">
    <name type="scientific">Flavobacterium chungnamense</name>
    <dbReference type="NCBI Taxonomy" id="706182"/>
    <lineage>
        <taxon>Bacteria</taxon>
        <taxon>Pseudomonadati</taxon>
        <taxon>Bacteroidota</taxon>
        <taxon>Flavobacteriia</taxon>
        <taxon>Flavobacteriales</taxon>
        <taxon>Flavobacteriaceae</taxon>
        <taxon>Flavobacterium</taxon>
    </lineage>
</organism>
<reference evidence="2" key="1">
    <citation type="journal article" date="2019" name="Int. J. Syst. Evol. Microbiol.">
        <title>The Global Catalogue of Microorganisms (GCM) 10K type strain sequencing project: providing services to taxonomists for standard genome sequencing and annotation.</title>
        <authorList>
            <consortium name="The Broad Institute Genomics Platform"/>
            <consortium name="The Broad Institute Genome Sequencing Center for Infectious Disease"/>
            <person name="Wu L."/>
            <person name="Ma J."/>
        </authorList>
    </citation>
    <scope>NUCLEOTIDE SEQUENCE [LARGE SCALE GENOMIC DNA]</scope>
    <source>
        <strain evidence="2">JCM 17068</strain>
    </source>
</reference>
<dbReference type="RefSeq" id="WP_345091378.1">
    <property type="nucleotide sequence ID" value="NZ_BAABCS010000009.1"/>
</dbReference>
<keyword evidence="2" id="KW-1185">Reference proteome</keyword>
<dbReference type="EMBL" id="BAABCS010000009">
    <property type="protein sequence ID" value="GAA4046155.1"/>
    <property type="molecule type" value="Genomic_DNA"/>
</dbReference>
<dbReference type="NCBIfam" id="TIGR01200">
    <property type="entry name" value="GLPGLI"/>
    <property type="match status" value="1"/>
</dbReference>
<dbReference type="Proteomes" id="UP001500426">
    <property type="component" value="Unassembled WGS sequence"/>
</dbReference>
<protein>
    <recommendedName>
        <fullName evidence="3">GLPGLI family protein</fullName>
    </recommendedName>
</protein>